<dbReference type="SMART" id="SM00331">
    <property type="entry name" value="PP2C_SIG"/>
    <property type="match status" value="1"/>
</dbReference>
<evidence type="ECO:0000259" key="3">
    <source>
        <dbReference type="PROSITE" id="PS51746"/>
    </source>
</evidence>
<evidence type="ECO:0000256" key="2">
    <source>
        <dbReference type="SAM" id="Phobius"/>
    </source>
</evidence>
<sequence>MVLSLDIRSHSEIGLVRKNNQDSGYVSPTMLVVADGMGGAAAGDLASTVAVRQVARADSRREGEEMLEVLAGAVSSANDELADLVTWDHSLEGMGTTFCGVMFDGAQLGLVHIGDSRGYMYRDGDLERMTHDHSWVQSLVDEGRITESEAAVHPHRSLLLKVLNGQPQHTPDTKLVDAHQGDRLLFCSDGLCGFVPDHVISEILGQDSLDDAMALLITEAHAAGGSDNITIVLADVVAQDDALDATEPKIIGAAAFTAVPEHEATAPIPVVPATPTPESKGSARRSAEAPLLFDSEAEESIRYAPIDPERRRGRAWLFSVLGVLLIALVAFFGAHVYLGDQYYVGDQDGTVAIYQGIPDSLAWVQLSRVAETTDISTSDLPIYYRTKVESTISVDSIDSARATVAELRSGAQRCKALKATPEPSTSPEASGSPSSSAAPPSASASASAASPSPSGSTLPKVSEDDCS</sequence>
<evidence type="ECO:0000313" key="5">
    <source>
        <dbReference type="Proteomes" id="UP000251995"/>
    </source>
</evidence>
<evidence type="ECO:0000256" key="1">
    <source>
        <dbReference type="SAM" id="MobiDB-lite"/>
    </source>
</evidence>
<keyword evidence="2" id="KW-0812">Transmembrane</keyword>
<keyword evidence="4" id="KW-0378">Hydrolase</keyword>
<name>A0A344UX79_9ACTN</name>
<protein>
    <submittedName>
        <fullName evidence="4">PP2C-family Ser/Thr phosphatase</fullName>
        <ecNumber evidence="4">3.1.3.16</ecNumber>
    </submittedName>
</protein>
<dbReference type="PROSITE" id="PS51746">
    <property type="entry name" value="PPM_2"/>
    <property type="match status" value="1"/>
</dbReference>
<dbReference type="CDD" id="cd00143">
    <property type="entry name" value="PP2Cc"/>
    <property type="match status" value="1"/>
</dbReference>
<dbReference type="SUPFAM" id="SSF81606">
    <property type="entry name" value="PP2C-like"/>
    <property type="match status" value="1"/>
</dbReference>
<organism evidence="4 5">
    <name type="scientific">Acidipropionibacterium virtanenii</name>
    <dbReference type="NCBI Taxonomy" id="2057246"/>
    <lineage>
        <taxon>Bacteria</taxon>
        <taxon>Bacillati</taxon>
        <taxon>Actinomycetota</taxon>
        <taxon>Actinomycetes</taxon>
        <taxon>Propionibacteriales</taxon>
        <taxon>Propionibacteriaceae</taxon>
        <taxon>Acidipropionibacterium</taxon>
    </lineage>
</organism>
<dbReference type="AlphaFoldDB" id="A0A344UX79"/>
<dbReference type="Gene3D" id="3.60.40.10">
    <property type="entry name" value="PPM-type phosphatase domain"/>
    <property type="match status" value="1"/>
</dbReference>
<keyword evidence="2" id="KW-0472">Membrane</keyword>
<feature type="region of interest" description="Disordered" evidence="1">
    <location>
        <begin position="415"/>
        <end position="467"/>
    </location>
</feature>
<dbReference type="EC" id="3.1.3.16" evidence="4"/>
<feature type="transmembrane region" description="Helical" evidence="2">
    <location>
        <begin position="315"/>
        <end position="338"/>
    </location>
</feature>
<dbReference type="Pfam" id="PF13672">
    <property type="entry name" value="PP2C_2"/>
    <property type="match status" value="1"/>
</dbReference>
<dbReference type="EMBL" id="CP025198">
    <property type="protein sequence ID" value="AXE39877.1"/>
    <property type="molecule type" value="Genomic_DNA"/>
</dbReference>
<dbReference type="Proteomes" id="UP000251995">
    <property type="component" value="Chromosome"/>
</dbReference>
<dbReference type="KEGG" id="acij:JS278_02742"/>
<keyword evidence="5" id="KW-1185">Reference proteome</keyword>
<dbReference type="SMART" id="SM00332">
    <property type="entry name" value="PP2Cc"/>
    <property type="match status" value="1"/>
</dbReference>
<evidence type="ECO:0000313" key="4">
    <source>
        <dbReference type="EMBL" id="AXE39877.1"/>
    </source>
</evidence>
<dbReference type="GO" id="GO:0004722">
    <property type="term" value="F:protein serine/threonine phosphatase activity"/>
    <property type="evidence" value="ECO:0007669"/>
    <property type="project" value="UniProtKB-EC"/>
</dbReference>
<feature type="domain" description="PPM-type phosphatase" evidence="3">
    <location>
        <begin position="6"/>
        <end position="236"/>
    </location>
</feature>
<reference evidence="4 5" key="1">
    <citation type="submission" date="2017-12" db="EMBL/GenBank/DDBJ databases">
        <title>The whole genome sequence of the Acidipropionibacterium virtanenii sp. nov. type strain JS278.</title>
        <authorList>
            <person name="Laine P."/>
            <person name="Deptula P."/>
            <person name="Varmanen P."/>
            <person name="Auvinen P."/>
        </authorList>
    </citation>
    <scope>NUCLEOTIDE SEQUENCE [LARGE SCALE GENOMIC DNA]</scope>
    <source>
        <strain evidence="4 5">JS278</strain>
    </source>
</reference>
<gene>
    <name evidence="4" type="primary">pstP</name>
    <name evidence="4" type="ORF">JS278_02742</name>
</gene>
<dbReference type="InterPro" id="IPR001932">
    <property type="entry name" value="PPM-type_phosphatase-like_dom"/>
</dbReference>
<proteinExistence type="predicted"/>
<keyword evidence="2" id="KW-1133">Transmembrane helix</keyword>
<feature type="compositionally biased region" description="Low complexity" evidence="1">
    <location>
        <begin position="419"/>
        <end position="456"/>
    </location>
</feature>
<dbReference type="OrthoDB" id="9801841at2"/>
<accession>A0A344UX79</accession>
<dbReference type="RefSeq" id="WP_114045687.1">
    <property type="nucleotide sequence ID" value="NZ_CP025198.1"/>
</dbReference>
<dbReference type="InterPro" id="IPR036457">
    <property type="entry name" value="PPM-type-like_dom_sf"/>
</dbReference>